<feature type="region of interest" description="Disordered" evidence="1">
    <location>
        <begin position="149"/>
        <end position="189"/>
    </location>
</feature>
<reference evidence="3" key="1">
    <citation type="submission" date="2025-08" db="UniProtKB">
        <authorList>
            <consortium name="RefSeq"/>
        </authorList>
    </citation>
    <scope>IDENTIFICATION</scope>
</reference>
<name>A0ABM0JZC5_APLCA</name>
<keyword evidence="2" id="KW-1185">Reference proteome</keyword>
<feature type="compositionally biased region" description="Basic and acidic residues" evidence="1">
    <location>
        <begin position="401"/>
        <end position="412"/>
    </location>
</feature>
<organism evidence="2 3">
    <name type="scientific">Aplysia californica</name>
    <name type="common">California sea hare</name>
    <dbReference type="NCBI Taxonomy" id="6500"/>
    <lineage>
        <taxon>Eukaryota</taxon>
        <taxon>Metazoa</taxon>
        <taxon>Spiralia</taxon>
        <taxon>Lophotrochozoa</taxon>
        <taxon>Mollusca</taxon>
        <taxon>Gastropoda</taxon>
        <taxon>Heterobranchia</taxon>
        <taxon>Euthyneura</taxon>
        <taxon>Tectipleura</taxon>
        <taxon>Aplysiida</taxon>
        <taxon>Aplysioidea</taxon>
        <taxon>Aplysiidae</taxon>
        <taxon>Aplysia</taxon>
    </lineage>
</organism>
<feature type="region of interest" description="Disordered" evidence="1">
    <location>
        <begin position="369"/>
        <end position="489"/>
    </location>
</feature>
<gene>
    <name evidence="3" type="primary">LOC101864411</name>
</gene>
<feature type="compositionally biased region" description="Gly residues" evidence="1">
    <location>
        <begin position="436"/>
        <end position="446"/>
    </location>
</feature>
<protein>
    <submittedName>
        <fullName evidence="3">Uncharacterized protein LOC101864411</fullName>
    </submittedName>
</protein>
<evidence type="ECO:0000313" key="3">
    <source>
        <dbReference type="RefSeq" id="XP_005105095.2"/>
    </source>
</evidence>
<accession>A0ABM0JZC5</accession>
<dbReference type="InterPro" id="IPR017964">
    <property type="entry name" value="DNA-dir_DNA_pol_B_CS"/>
</dbReference>
<feature type="compositionally biased region" description="Polar residues" evidence="1">
    <location>
        <begin position="369"/>
        <end position="381"/>
    </location>
</feature>
<dbReference type="RefSeq" id="XP_005105095.2">
    <property type="nucleotide sequence ID" value="XM_005105038.3"/>
</dbReference>
<dbReference type="GeneID" id="101864411"/>
<dbReference type="Proteomes" id="UP000694888">
    <property type="component" value="Unplaced"/>
</dbReference>
<evidence type="ECO:0000256" key="1">
    <source>
        <dbReference type="SAM" id="MobiDB-lite"/>
    </source>
</evidence>
<sequence>MEDKKPLAEKLIQFRGIWLAKYMVKDSLIRAISQDYSSKPARPAMFVLSPSGVTLNVLPTVDGKPGRTVKVSFESLRDITSNRYAPRCLLVVCLDNKNMFSIMVCSAEHESDCRELAAAYTDYRKLLMLNRSHRERQLQQQQHLGVHNWTLRPGAGGSRRQVEDEEGHYSRISSSNYNHNHTSNRRGTNSSEIYETLDGMGERLLSDSSVEGEVFVVPEVIIHHAEEDLEREVAMAGSDSYNVGVQTEGELYSDTDSIISSTSIRSLREDLQSLSEEMRAIKFLLETSTGISAEEYFRKHELEGRSTPAAIGGEVKELEGGVKVKSLGNDKNDAAGVSSDSGSFQVHFQNGTSEIEEGDADYDLRSVGAQTETGGRSSTLIGGQRYAKRTSALSSSSSNAYRDRQAAADRKRGGAGSYHNGGQPRLSSSSSSGAGVYAGGSVGRNGGAVRKSSSHHSQVVNRSGLVSKPIERQNYSNTGSRGFGNRRNVRVVVVPTAPGGNSGHFRPQ</sequence>
<proteinExistence type="predicted"/>
<dbReference type="PROSITE" id="PS00116">
    <property type="entry name" value="DNA_POLYMERASE_B"/>
    <property type="match status" value="1"/>
</dbReference>
<evidence type="ECO:0000313" key="2">
    <source>
        <dbReference type="Proteomes" id="UP000694888"/>
    </source>
</evidence>